<dbReference type="WormBase" id="CBG07245">
    <property type="protein sequence ID" value="CBP41432"/>
    <property type="gene ID" value="WBGene00029360"/>
</dbReference>
<dbReference type="InterPro" id="IPR053302">
    <property type="entry name" value="CRAL-TRIO_domain"/>
</dbReference>
<dbReference type="Gene3D" id="3.40.525.10">
    <property type="entry name" value="CRAL-TRIO lipid binding domain"/>
    <property type="match status" value="1"/>
</dbReference>
<dbReference type="CTD" id="8587630"/>
<evidence type="ECO:0000313" key="3">
    <source>
        <dbReference type="Proteomes" id="UP000008549"/>
    </source>
</evidence>
<dbReference type="InterPro" id="IPR001251">
    <property type="entry name" value="CRAL-TRIO_dom"/>
</dbReference>
<dbReference type="EMBL" id="HE601041">
    <property type="protein sequence ID" value="CAP27760.2"/>
    <property type="molecule type" value="Genomic_DNA"/>
</dbReference>
<reference evidence="2 3" key="1">
    <citation type="journal article" date="2003" name="PLoS Biol.">
        <title>The genome sequence of Caenorhabditis briggsae: a platform for comparative genomics.</title>
        <authorList>
            <person name="Stein L.D."/>
            <person name="Bao Z."/>
            <person name="Blasiar D."/>
            <person name="Blumenthal T."/>
            <person name="Brent M.R."/>
            <person name="Chen N."/>
            <person name="Chinwalla A."/>
            <person name="Clarke L."/>
            <person name="Clee C."/>
            <person name="Coghlan A."/>
            <person name="Coulson A."/>
            <person name="D'Eustachio P."/>
            <person name="Fitch D.H."/>
            <person name="Fulton L.A."/>
            <person name="Fulton R.E."/>
            <person name="Griffiths-Jones S."/>
            <person name="Harris T.W."/>
            <person name="Hillier L.W."/>
            <person name="Kamath R."/>
            <person name="Kuwabara P.E."/>
            <person name="Mardis E.R."/>
            <person name="Marra M.A."/>
            <person name="Miner T.L."/>
            <person name="Minx P."/>
            <person name="Mullikin J.C."/>
            <person name="Plumb R.W."/>
            <person name="Rogers J."/>
            <person name="Schein J.E."/>
            <person name="Sohrmann M."/>
            <person name="Spieth J."/>
            <person name="Stajich J.E."/>
            <person name="Wei C."/>
            <person name="Willey D."/>
            <person name="Wilson R.K."/>
            <person name="Durbin R."/>
            <person name="Waterston R.H."/>
        </authorList>
    </citation>
    <scope>NUCLEOTIDE SEQUENCE [LARGE SCALE GENOMIC DNA]</scope>
    <source>
        <strain evidence="2 3">AF16</strain>
    </source>
</reference>
<dbReference type="PANTHER" id="PTHR47159">
    <property type="entry name" value="PROTEIN CBG07705-RELATED"/>
    <property type="match status" value="1"/>
</dbReference>
<organism evidence="2 3">
    <name type="scientific">Caenorhabditis briggsae</name>
    <dbReference type="NCBI Taxonomy" id="6238"/>
    <lineage>
        <taxon>Eukaryota</taxon>
        <taxon>Metazoa</taxon>
        <taxon>Ecdysozoa</taxon>
        <taxon>Nematoda</taxon>
        <taxon>Chromadorea</taxon>
        <taxon>Rhabditida</taxon>
        <taxon>Rhabditina</taxon>
        <taxon>Rhabditomorpha</taxon>
        <taxon>Rhabditoidea</taxon>
        <taxon>Rhabditidae</taxon>
        <taxon>Peloderinae</taxon>
        <taxon>Caenorhabditis</taxon>
    </lineage>
</organism>
<dbReference type="AlphaFoldDB" id="A8X549"/>
<dbReference type="PANTHER" id="PTHR47159:SF6">
    <property type="entry name" value="CRAL-TRIO DOMAIN-CONTAINING PROTEIN"/>
    <property type="match status" value="1"/>
</dbReference>
<proteinExistence type="predicted"/>
<dbReference type="Proteomes" id="UP000008549">
    <property type="component" value="Unassembled WGS sequence"/>
</dbReference>
<dbReference type="GeneID" id="8587630"/>
<evidence type="ECO:0000259" key="1">
    <source>
        <dbReference type="PROSITE" id="PS50191"/>
    </source>
</evidence>
<evidence type="ECO:0000313" key="4">
    <source>
        <dbReference type="WormBase" id="CBG07245"/>
    </source>
</evidence>
<dbReference type="KEGG" id="cbr:CBG_07245"/>
<dbReference type="SMART" id="SM00516">
    <property type="entry name" value="SEC14"/>
    <property type="match status" value="1"/>
</dbReference>
<dbReference type="CDD" id="cd00170">
    <property type="entry name" value="SEC14"/>
    <property type="match status" value="1"/>
</dbReference>
<dbReference type="SUPFAM" id="SSF101576">
    <property type="entry name" value="Supernatant protein factor (SPF), C-terminal domain"/>
    <property type="match status" value="1"/>
</dbReference>
<dbReference type="HOGENOM" id="CLU_654239_0_0_1"/>
<gene>
    <name evidence="2 4" type="ORF">CBG07245</name>
    <name evidence="2" type="ORF">CBG_07245</name>
</gene>
<keyword evidence="3" id="KW-1185">Reference proteome</keyword>
<dbReference type="eggNOG" id="KOG1471">
    <property type="taxonomic scope" value="Eukaryota"/>
</dbReference>
<dbReference type="RefSeq" id="XP_045093578.1">
    <property type="nucleotide sequence ID" value="XM_045240678.1"/>
</dbReference>
<dbReference type="Gene3D" id="2.60.120.680">
    <property type="entry name" value="GOLD domain"/>
    <property type="match status" value="1"/>
</dbReference>
<sequence>MWGFLTDVASHVANFAANLCDPMTKHSPFGEPLNNEDKQIVEEVRQRIGQKMHPNFNTDFNVYRFVMAAMRNHKKQRDIVKHAVEALNNHLRYRKALGLDVEYIPTFDENPIFQKKLMPRGEILTKTDNQNRLLWYIEYASITVESIAHSLSSSEACKYQFLQFEHMLRKVMEQEERTGCLSSLRHIVNMDGYEINPFTMLFVSSGTLAYYSQLFHFENYPELVTPVDMVNIATWIHVPYRLAKTMMPAGFSEKFRLHDKHFLKTLTADIKPEDIPVSLGGTDADIKFENAEKVEPHRYWKVEKADLVEALEGFHINTGKSRQVVINVTQAQRELKWYFATDADVYFGVFYEVLKNKILDFNKFFYFQGDSINNNFEEHPNLDNLEMVYPWLKITAKLVHEKDGIKLNRVGRYRIVFNNKHTWVARRYVQFYGQIQDGDNSYKRLFTDGTMVGAEPLL</sequence>
<accession>A8X549</accession>
<evidence type="ECO:0000313" key="2">
    <source>
        <dbReference type="EMBL" id="CAP27760.2"/>
    </source>
</evidence>
<dbReference type="InParanoid" id="A8X549"/>
<name>A8X549_CAEBR</name>
<dbReference type="SUPFAM" id="SSF52087">
    <property type="entry name" value="CRAL/TRIO domain"/>
    <property type="match status" value="1"/>
</dbReference>
<dbReference type="InterPro" id="IPR036598">
    <property type="entry name" value="GOLD_dom_sf"/>
</dbReference>
<feature type="domain" description="CRAL-TRIO" evidence="1">
    <location>
        <begin position="110"/>
        <end position="287"/>
    </location>
</feature>
<protein>
    <submittedName>
        <fullName evidence="2">Protein CBG07245</fullName>
    </submittedName>
</protein>
<dbReference type="OMA" id="EMVYPWL"/>
<dbReference type="Pfam" id="PF00650">
    <property type="entry name" value="CRAL_TRIO"/>
    <property type="match status" value="1"/>
</dbReference>
<dbReference type="PROSITE" id="PS50191">
    <property type="entry name" value="CRAL_TRIO"/>
    <property type="match status" value="1"/>
</dbReference>
<dbReference type="InterPro" id="IPR036865">
    <property type="entry name" value="CRAL-TRIO_dom_sf"/>
</dbReference>
<reference evidence="2 3" key="2">
    <citation type="journal article" date="2011" name="PLoS Genet.">
        <title>Caenorhabditis briggsae recombinant inbred line genotypes reveal inter-strain incompatibility and the evolution of recombination.</title>
        <authorList>
            <person name="Ross J.A."/>
            <person name="Koboldt D.C."/>
            <person name="Staisch J.E."/>
            <person name="Chamberlin H.M."/>
            <person name="Gupta B.P."/>
            <person name="Miller R.D."/>
            <person name="Baird S.E."/>
            <person name="Haag E.S."/>
        </authorList>
    </citation>
    <scope>NUCLEOTIDE SEQUENCE [LARGE SCALE GENOMIC DNA]</scope>
    <source>
        <strain evidence="2 3">AF16</strain>
    </source>
</reference>